<keyword evidence="2" id="KW-1185">Reference proteome</keyword>
<organism evidence="1 2">
    <name type="scientific">Hyalomma asiaticum</name>
    <name type="common">Tick</name>
    <dbReference type="NCBI Taxonomy" id="266040"/>
    <lineage>
        <taxon>Eukaryota</taxon>
        <taxon>Metazoa</taxon>
        <taxon>Ecdysozoa</taxon>
        <taxon>Arthropoda</taxon>
        <taxon>Chelicerata</taxon>
        <taxon>Arachnida</taxon>
        <taxon>Acari</taxon>
        <taxon>Parasitiformes</taxon>
        <taxon>Ixodida</taxon>
        <taxon>Ixodoidea</taxon>
        <taxon>Ixodidae</taxon>
        <taxon>Hyalomminae</taxon>
        <taxon>Hyalomma</taxon>
    </lineage>
</organism>
<name>A0ACB7RJU4_HYAAI</name>
<sequence>MAAPMADGCSSAVSVGSSQKRINWSVAMTEVLMRIWEDKLPALRSNTRNLRIYKEMVQALNASVPASEGPFSVKQVRQKLENLNKQYREAETVAQRRVPKELSGHFIGSSTLSSDRCQSMTVTLSRKVWR</sequence>
<dbReference type="EMBL" id="CM023489">
    <property type="protein sequence ID" value="KAH6922062.1"/>
    <property type="molecule type" value="Genomic_DNA"/>
</dbReference>
<dbReference type="Proteomes" id="UP000821845">
    <property type="component" value="Chromosome 9"/>
</dbReference>
<gene>
    <name evidence="1" type="ORF">HPB50_008528</name>
</gene>
<evidence type="ECO:0000313" key="1">
    <source>
        <dbReference type="EMBL" id="KAH6922062.1"/>
    </source>
</evidence>
<protein>
    <submittedName>
        <fullName evidence="1">Uncharacterized protein</fullName>
    </submittedName>
</protein>
<comment type="caution">
    <text evidence="1">The sequence shown here is derived from an EMBL/GenBank/DDBJ whole genome shotgun (WGS) entry which is preliminary data.</text>
</comment>
<proteinExistence type="predicted"/>
<evidence type="ECO:0000313" key="2">
    <source>
        <dbReference type="Proteomes" id="UP000821845"/>
    </source>
</evidence>
<reference evidence="1" key="1">
    <citation type="submission" date="2020-05" db="EMBL/GenBank/DDBJ databases">
        <title>Large-scale comparative analyses of tick genomes elucidate their genetic diversity and vector capacities.</title>
        <authorList>
            <person name="Jia N."/>
            <person name="Wang J."/>
            <person name="Shi W."/>
            <person name="Du L."/>
            <person name="Sun Y."/>
            <person name="Zhan W."/>
            <person name="Jiang J."/>
            <person name="Wang Q."/>
            <person name="Zhang B."/>
            <person name="Ji P."/>
            <person name="Sakyi L.B."/>
            <person name="Cui X."/>
            <person name="Yuan T."/>
            <person name="Jiang B."/>
            <person name="Yang W."/>
            <person name="Lam T.T.-Y."/>
            <person name="Chang Q."/>
            <person name="Ding S."/>
            <person name="Wang X."/>
            <person name="Zhu J."/>
            <person name="Ruan X."/>
            <person name="Zhao L."/>
            <person name="Wei J."/>
            <person name="Que T."/>
            <person name="Du C."/>
            <person name="Cheng J."/>
            <person name="Dai P."/>
            <person name="Han X."/>
            <person name="Huang E."/>
            <person name="Gao Y."/>
            <person name="Liu J."/>
            <person name="Shao H."/>
            <person name="Ye R."/>
            <person name="Li L."/>
            <person name="Wei W."/>
            <person name="Wang X."/>
            <person name="Wang C."/>
            <person name="Yang T."/>
            <person name="Huo Q."/>
            <person name="Li W."/>
            <person name="Guo W."/>
            <person name="Chen H."/>
            <person name="Zhou L."/>
            <person name="Ni X."/>
            <person name="Tian J."/>
            <person name="Zhou Y."/>
            <person name="Sheng Y."/>
            <person name="Liu T."/>
            <person name="Pan Y."/>
            <person name="Xia L."/>
            <person name="Li J."/>
            <person name="Zhao F."/>
            <person name="Cao W."/>
        </authorList>
    </citation>
    <scope>NUCLEOTIDE SEQUENCE</scope>
    <source>
        <strain evidence="1">Hyas-2018</strain>
    </source>
</reference>
<accession>A0ACB7RJU4</accession>